<dbReference type="InterPro" id="IPR051312">
    <property type="entry name" value="Diverse_Substr_Oxidored"/>
</dbReference>
<reference evidence="5 6" key="1">
    <citation type="submission" date="2017-04" db="EMBL/GenBank/DDBJ databases">
        <authorList>
            <person name="Afonso C.L."/>
            <person name="Miller P.J."/>
            <person name="Scott M.A."/>
            <person name="Spackman E."/>
            <person name="Goraichik I."/>
            <person name="Dimitrov K.M."/>
            <person name="Suarez D.L."/>
            <person name="Swayne D.E."/>
        </authorList>
    </citation>
    <scope>NUCLEOTIDE SEQUENCE [LARGE SCALE GENOMIC DNA]</scope>
    <source>
        <strain evidence="5 6">USBA 355</strain>
    </source>
</reference>
<dbReference type="PROSITE" id="PS51387">
    <property type="entry name" value="FAD_PCMH"/>
    <property type="match status" value="1"/>
</dbReference>
<sequence length="275" mass="28681">MKAAAFDYARAGDLAEAVRLLGEGEGSAKLIAGGQSLGPMLNLRLVRVGLLVDIRRLEALRTVEEGEGTLRYGALITHSEFEDGRVPDAGNGLLRQVGGGIAYRAVRNRGTLGGSLAHADPAADWISAFTALDATLQIEGPAGRRSLPLAGGLLGAFTLDLGETEILTAVEVPRLGAGARWGWHKINRKTGEFADAIGVALLDEERGFCRVVCGAVEGPPVVLAAVAEALRAEGRQAGRALVPAAVAEALPALDPVGRHLHVVAVQRAIDQVFGR</sequence>
<keyword evidence="6" id="KW-1185">Reference proteome</keyword>
<dbReference type="PANTHER" id="PTHR42659">
    <property type="entry name" value="XANTHINE DEHYDROGENASE SUBUNIT C-RELATED"/>
    <property type="match status" value="1"/>
</dbReference>
<gene>
    <name evidence="5" type="ORF">SAMN05428998_117120</name>
</gene>
<feature type="domain" description="FAD-binding PCMH-type" evidence="4">
    <location>
        <begin position="1"/>
        <end position="177"/>
    </location>
</feature>
<dbReference type="PANTHER" id="PTHR42659:SF2">
    <property type="entry name" value="XANTHINE DEHYDROGENASE SUBUNIT C-RELATED"/>
    <property type="match status" value="1"/>
</dbReference>
<dbReference type="InterPro" id="IPR036683">
    <property type="entry name" value="CO_DH_flav_C_dom_sf"/>
</dbReference>
<dbReference type="AlphaFoldDB" id="A0A1Y6C9D0"/>
<dbReference type="Gene3D" id="3.30.43.10">
    <property type="entry name" value="Uridine Diphospho-n-acetylenolpyruvylglucosamine Reductase, domain 2"/>
    <property type="match status" value="1"/>
</dbReference>
<dbReference type="EMBL" id="FWZX01000017">
    <property type="protein sequence ID" value="SMF48853.1"/>
    <property type="molecule type" value="Genomic_DNA"/>
</dbReference>
<evidence type="ECO:0000259" key="4">
    <source>
        <dbReference type="PROSITE" id="PS51387"/>
    </source>
</evidence>
<proteinExistence type="predicted"/>
<dbReference type="Pfam" id="PF00941">
    <property type="entry name" value="FAD_binding_5"/>
    <property type="match status" value="1"/>
</dbReference>
<dbReference type="SUPFAM" id="SSF56176">
    <property type="entry name" value="FAD-binding/transporter-associated domain-like"/>
    <property type="match status" value="1"/>
</dbReference>
<evidence type="ECO:0000313" key="6">
    <source>
        <dbReference type="Proteomes" id="UP000192917"/>
    </source>
</evidence>
<dbReference type="GO" id="GO:0016491">
    <property type="term" value="F:oxidoreductase activity"/>
    <property type="evidence" value="ECO:0007669"/>
    <property type="project" value="UniProtKB-KW"/>
</dbReference>
<keyword evidence="2" id="KW-0274">FAD</keyword>
<dbReference type="InterPro" id="IPR016166">
    <property type="entry name" value="FAD-bd_PCMH"/>
</dbReference>
<evidence type="ECO:0000256" key="3">
    <source>
        <dbReference type="ARBA" id="ARBA00023002"/>
    </source>
</evidence>
<dbReference type="GO" id="GO:0071949">
    <property type="term" value="F:FAD binding"/>
    <property type="evidence" value="ECO:0007669"/>
    <property type="project" value="InterPro"/>
</dbReference>
<dbReference type="InterPro" id="IPR002346">
    <property type="entry name" value="Mopterin_DH_FAD-bd"/>
</dbReference>
<dbReference type="STRING" id="560819.SAMN05428998_117120"/>
<keyword evidence="3" id="KW-0560">Oxidoreductase</keyword>
<dbReference type="SUPFAM" id="SSF55447">
    <property type="entry name" value="CO dehydrogenase flavoprotein C-terminal domain-like"/>
    <property type="match status" value="1"/>
</dbReference>
<dbReference type="Proteomes" id="UP000192917">
    <property type="component" value="Unassembled WGS sequence"/>
</dbReference>
<keyword evidence="1" id="KW-0285">Flavoprotein</keyword>
<dbReference type="InterPro" id="IPR036318">
    <property type="entry name" value="FAD-bd_PCMH-like_sf"/>
</dbReference>
<dbReference type="InterPro" id="IPR016167">
    <property type="entry name" value="FAD-bd_PCMH_sub1"/>
</dbReference>
<organism evidence="5 6">
    <name type="scientific">Tistlia consotensis USBA 355</name>
    <dbReference type="NCBI Taxonomy" id="560819"/>
    <lineage>
        <taxon>Bacteria</taxon>
        <taxon>Pseudomonadati</taxon>
        <taxon>Pseudomonadota</taxon>
        <taxon>Alphaproteobacteria</taxon>
        <taxon>Rhodospirillales</taxon>
        <taxon>Rhodovibrionaceae</taxon>
        <taxon>Tistlia</taxon>
    </lineage>
</organism>
<dbReference type="Gene3D" id="3.30.465.10">
    <property type="match status" value="1"/>
</dbReference>
<evidence type="ECO:0000256" key="1">
    <source>
        <dbReference type="ARBA" id="ARBA00022630"/>
    </source>
</evidence>
<evidence type="ECO:0000313" key="5">
    <source>
        <dbReference type="EMBL" id="SMF48853.1"/>
    </source>
</evidence>
<evidence type="ECO:0000256" key="2">
    <source>
        <dbReference type="ARBA" id="ARBA00022827"/>
    </source>
</evidence>
<dbReference type="RefSeq" id="WP_085124345.1">
    <property type="nucleotide sequence ID" value="NZ_FWZX01000017.1"/>
</dbReference>
<protein>
    <submittedName>
        <fullName evidence="5">Carbon-monoxide dehydrogenase medium subunit</fullName>
    </submittedName>
</protein>
<accession>A0A1Y6C9D0</accession>
<name>A0A1Y6C9D0_9PROT</name>
<dbReference type="InterPro" id="IPR016169">
    <property type="entry name" value="FAD-bd_PCMH_sub2"/>
</dbReference>